<dbReference type="EC" id="4.2.1.130" evidence="1"/>
<dbReference type="GeneID" id="30037226"/>
<dbReference type="Pfam" id="PF01965">
    <property type="entry name" value="DJ-1_PfpI"/>
    <property type="match status" value="1"/>
</dbReference>
<keyword evidence="8" id="KW-1185">Reference proteome</keyword>
<dbReference type="PANTHER" id="PTHR48094:SF11">
    <property type="entry name" value="GLUTATHIONE-INDEPENDENT GLYOXALASE HSP31-RELATED"/>
    <property type="match status" value="1"/>
</dbReference>
<evidence type="ECO:0000259" key="6">
    <source>
        <dbReference type="Pfam" id="PF01965"/>
    </source>
</evidence>
<evidence type="ECO:0000256" key="1">
    <source>
        <dbReference type="ARBA" id="ARBA00013134"/>
    </source>
</evidence>
<dbReference type="KEGG" id="slb:AWJ20_5029"/>
<dbReference type="PANTHER" id="PTHR48094">
    <property type="entry name" value="PROTEIN/NUCLEIC ACID DEGLYCASE DJ-1-RELATED"/>
    <property type="match status" value="1"/>
</dbReference>
<dbReference type="GO" id="GO:0005737">
    <property type="term" value="C:cytoplasm"/>
    <property type="evidence" value="ECO:0007669"/>
    <property type="project" value="TreeGrafter"/>
</dbReference>
<evidence type="ECO:0000256" key="4">
    <source>
        <dbReference type="ARBA" id="ARBA00038493"/>
    </source>
</evidence>
<name>A0A167EH20_9ASCO</name>
<dbReference type="AlphaFoldDB" id="A0A167EH20"/>
<dbReference type="GO" id="GO:0019172">
    <property type="term" value="F:glyoxalase III activity"/>
    <property type="evidence" value="ECO:0007669"/>
    <property type="project" value="UniProtKB-EC"/>
</dbReference>
<protein>
    <recommendedName>
        <fullName evidence="1">D-lactate dehydratase</fullName>
        <ecNumber evidence="1">4.2.1.130</ecNumber>
    </recommendedName>
</protein>
<dbReference type="SUPFAM" id="SSF52317">
    <property type="entry name" value="Class I glutamine amidotransferase-like"/>
    <property type="match status" value="1"/>
</dbReference>
<dbReference type="InterPro" id="IPR050325">
    <property type="entry name" value="Prot/Nucl_acid_deglycase"/>
</dbReference>
<dbReference type="Gene3D" id="3.40.50.880">
    <property type="match status" value="1"/>
</dbReference>
<gene>
    <name evidence="7" type="primary">HSP31</name>
    <name evidence="7" type="ORF">AWJ20_5029</name>
</gene>
<accession>A0A167EH20</accession>
<proteinExistence type="inferred from homology"/>
<dbReference type="RefSeq" id="XP_018736550.1">
    <property type="nucleotide sequence ID" value="XM_018882143.1"/>
</dbReference>
<evidence type="ECO:0000313" key="8">
    <source>
        <dbReference type="Proteomes" id="UP000189580"/>
    </source>
</evidence>
<dbReference type="EMBL" id="CP014502">
    <property type="protein sequence ID" value="ANB14073.1"/>
    <property type="molecule type" value="Genomic_DNA"/>
</dbReference>
<dbReference type="InterPro" id="IPR029062">
    <property type="entry name" value="Class_I_gatase-like"/>
</dbReference>
<comment type="catalytic activity">
    <reaction evidence="5">
        <text>methylglyoxal + H2O = (R)-lactate + H(+)</text>
        <dbReference type="Rhea" id="RHEA:27754"/>
        <dbReference type="ChEBI" id="CHEBI:15377"/>
        <dbReference type="ChEBI" id="CHEBI:15378"/>
        <dbReference type="ChEBI" id="CHEBI:16004"/>
        <dbReference type="ChEBI" id="CHEBI:17158"/>
        <dbReference type="EC" id="4.2.1.130"/>
    </reaction>
</comment>
<reference evidence="7 8" key="1">
    <citation type="submission" date="2016-02" db="EMBL/GenBank/DDBJ databases">
        <title>Complete genome sequence and transcriptome regulation of the pentose utilising yeast Sugiyamaella lignohabitans.</title>
        <authorList>
            <person name="Bellasio M."/>
            <person name="Peymann A."/>
            <person name="Valli M."/>
            <person name="Sipitzky M."/>
            <person name="Graf A."/>
            <person name="Sauer M."/>
            <person name="Marx H."/>
            <person name="Mattanovich D."/>
        </authorList>
    </citation>
    <scope>NUCLEOTIDE SEQUENCE [LARGE SCALE GENOMIC DNA]</scope>
    <source>
        <strain evidence="7 8">CBS 10342</strain>
    </source>
</reference>
<evidence type="ECO:0000256" key="2">
    <source>
        <dbReference type="ARBA" id="ARBA00023016"/>
    </source>
</evidence>
<dbReference type="InterPro" id="IPR002818">
    <property type="entry name" value="DJ-1/PfpI"/>
</dbReference>
<comment type="similarity">
    <text evidence="4">Belongs to the peptidase C56 family. HSP31-like subfamily.</text>
</comment>
<organism evidence="7 8">
    <name type="scientific">Sugiyamaella lignohabitans</name>
    <dbReference type="NCBI Taxonomy" id="796027"/>
    <lineage>
        <taxon>Eukaryota</taxon>
        <taxon>Fungi</taxon>
        <taxon>Dikarya</taxon>
        <taxon>Ascomycota</taxon>
        <taxon>Saccharomycotina</taxon>
        <taxon>Dipodascomycetes</taxon>
        <taxon>Dipodascales</taxon>
        <taxon>Trichomonascaceae</taxon>
        <taxon>Sugiyamaella</taxon>
    </lineage>
</organism>
<dbReference type="GO" id="GO:0019243">
    <property type="term" value="P:methylglyoxal catabolic process to D-lactate via S-lactoyl-glutathione"/>
    <property type="evidence" value="ECO:0007669"/>
    <property type="project" value="TreeGrafter"/>
</dbReference>
<sequence>MTLPKKVLLAVTSFHDKFYPDGRSTGAFYSEALHPYEVLAKHGFEFVVVSENGDYGWDSISLAEPFLTPEEVKVSKDTTSPLNVAFKNIKKASEVDPKEFGIFFAVGGHGTCVDFETAKDVQNLASEIYQNGGIVASVCHGPVILAGVKDLSTGELLAKGRNVTGFTDRGEEELKLTQFLKDHNYPFVAEVLKKAGGKYSEPKEPWDDYSVADGRLVTGANPASATSTAEKALAAYNA</sequence>
<keyword evidence="2" id="KW-0346">Stress response</keyword>
<evidence type="ECO:0000256" key="5">
    <source>
        <dbReference type="ARBA" id="ARBA00048082"/>
    </source>
</evidence>
<keyword evidence="3" id="KW-0456">Lyase</keyword>
<evidence type="ECO:0000313" key="7">
    <source>
        <dbReference type="EMBL" id="ANB14073.1"/>
    </source>
</evidence>
<dbReference type="Proteomes" id="UP000189580">
    <property type="component" value="Chromosome d"/>
</dbReference>
<dbReference type="OrthoDB" id="543156at2759"/>
<feature type="domain" description="DJ-1/PfpI" evidence="6">
    <location>
        <begin position="30"/>
        <end position="233"/>
    </location>
</feature>
<dbReference type="FunFam" id="3.40.50.880:FF:000051">
    <property type="entry name" value="Glutathione-independent glyoxalase HSP31"/>
    <property type="match status" value="1"/>
</dbReference>
<evidence type="ECO:0000256" key="3">
    <source>
        <dbReference type="ARBA" id="ARBA00023239"/>
    </source>
</evidence>